<evidence type="ECO:0000313" key="3">
    <source>
        <dbReference type="Proteomes" id="UP000305888"/>
    </source>
</evidence>
<dbReference type="KEGG" id="ppru:FDP22_16420"/>
<proteinExistence type="predicted"/>
<reference evidence="2 3" key="1">
    <citation type="submission" date="2019-06" db="EMBL/GenBank/DDBJ databases">
        <title>Genome sequence of Rhodobacteraceae bacterium D4M1.</title>
        <authorList>
            <person name="Cao J."/>
        </authorList>
    </citation>
    <scope>NUCLEOTIDE SEQUENCE [LARGE SCALE GENOMIC DNA]</scope>
    <source>
        <strain evidence="2 3">D4M1</strain>
    </source>
</reference>
<evidence type="ECO:0000313" key="2">
    <source>
        <dbReference type="EMBL" id="QDL93227.1"/>
    </source>
</evidence>
<gene>
    <name evidence="2" type="ORF">FDP22_16420</name>
</gene>
<dbReference type="EMBL" id="CP040818">
    <property type="protein sequence ID" value="QDL93227.1"/>
    <property type="molecule type" value="Genomic_DNA"/>
</dbReference>
<evidence type="ECO:0000256" key="1">
    <source>
        <dbReference type="SAM" id="MobiDB-lite"/>
    </source>
</evidence>
<dbReference type="AlphaFoldDB" id="A0A5B8FIG6"/>
<protein>
    <submittedName>
        <fullName evidence="2">Uncharacterized protein</fullName>
    </submittedName>
</protein>
<organism evidence="2 3">
    <name type="scientific">Paroceanicella profunda</name>
    <dbReference type="NCBI Taxonomy" id="2579971"/>
    <lineage>
        <taxon>Bacteria</taxon>
        <taxon>Pseudomonadati</taxon>
        <taxon>Pseudomonadota</taxon>
        <taxon>Alphaproteobacteria</taxon>
        <taxon>Rhodobacterales</taxon>
        <taxon>Paracoccaceae</taxon>
        <taxon>Paroceanicella</taxon>
    </lineage>
</organism>
<dbReference type="Gene3D" id="3.60.15.10">
    <property type="entry name" value="Ribonuclease Z/Hydroxyacylglutathione hydrolase-like"/>
    <property type="match status" value="1"/>
</dbReference>
<sequence length="134" mass="14541">MMFRPAHTGATDRPDVATPGGHRFLPGSFGITVLRDGMLPPPGLHPIFGADREAGEVAARMEENCLPTGRLVGRFDPVPVNTGAERILFHAGNAPEGRDHGTGRMLPHIMAARHTPLRTRRLRLRRVSGVCRPG</sequence>
<feature type="region of interest" description="Disordered" evidence="1">
    <location>
        <begin position="1"/>
        <end position="21"/>
    </location>
</feature>
<accession>A0A5B8FIG6</accession>
<dbReference type="OrthoDB" id="9773738at2"/>
<name>A0A5B8FIG6_9RHOB</name>
<dbReference type="Proteomes" id="UP000305888">
    <property type="component" value="Chromosome"/>
</dbReference>
<keyword evidence="3" id="KW-1185">Reference proteome</keyword>
<dbReference type="InterPro" id="IPR036866">
    <property type="entry name" value="RibonucZ/Hydroxyglut_hydro"/>
</dbReference>